<sequence length="157" mass="16588">MLLQARQPPLPFPPSQLALPLPDLRLPDSQGGTLYCEDVDKGMDCAFAACAPGSLVADSSHAHEMLVIEGCVLVQRLSSARIAGSCDSLCPCLCACLERRTGGSLCKLKTVPVPLPVCKLTEGAVQAHCQCASSLIQCAGLRPGRFWIRGTVFYSGS</sequence>
<gene>
    <name evidence="1" type="ORF">DUNSADRAFT_6170</name>
</gene>
<protein>
    <submittedName>
        <fullName evidence="1">Uncharacterized protein</fullName>
    </submittedName>
</protein>
<dbReference type="EMBL" id="MU069666">
    <property type="protein sequence ID" value="KAF5836293.1"/>
    <property type="molecule type" value="Genomic_DNA"/>
</dbReference>
<evidence type="ECO:0000313" key="1">
    <source>
        <dbReference type="EMBL" id="KAF5836293.1"/>
    </source>
</evidence>
<organism evidence="1 2">
    <name type="scientific">Dunaliella salina</name>
    <name type="common">Green alga</name>
    <name type="synonym">Protococcus salinus</name>
    <dbReference type="NCBI Taxonomy" id="3046"/>
    <lineage>
        <taxon>Eukaryota</taxon>
        <taxon>Viridiplantae</taxon>
        <taxon>Chlorophyta</taxon>
        <taxon>core chlorophytes</taxon>
        <taxon>Chlorophyceae</taxon>
        <taxon>CS clade</taxon>
        <taxon>Chlamydomonadales</taxon>
        <taxon>Dunaliellaceae</taxon>
        <taxon>Dunaliella</taxon>
    </lineage>
</organism>
<reference evidence="1" key="1">
    <citation type="submission" date="2017-08" db="EMBL/GenBank/DDBJ databases">
        <authorList>
            <person name="Polle J.E."/>
            <person name="Barry K."/>
            <person name="Cushman J."/>
            <person name="Schmutz J."/>
            <person name="Tran D."/>
            <person name="Hathwaick L.T."/>
            <person name="Yim W.C."/>
            <person name="Jenkins J."/>
            <person name="Mckie-Krisberg Z.M."/>
            <person name="Prochnik S."/>
            <person name="Lindquist E."/>
            <person name="Dockter R.B."/>
            <person name="Adam C."/>
            <person name="Molina H."/>
            <person name="Bunkerborg J."/>
            <person name="Jin E."/>
            <person name="Buchheim M."/>
            <person name="Magnuson J."/>
        </authorList>
    </citation>
    <scope>NUCLEOTIDE SEQUENCE</scope>
    <source>
        <strain evidence="1">CCAP 19/18</strain>
    </source>
</reference>
<evidence type="ECO:0000313" key="2">
    <source>
        <dbReference type="Proteomes" id="UP000815325"/>
    </source>
</evidence>
<accession>A0ABQ7GNX0</accession>
<comment type="caution">
    <text evidence="1">The sequence shown here is derived from an EMBL/GenBank/DDBJ whole genome shotgun (WGS) entry which is preliminary data.</text>
</comment>
<name>A0ABQ7GNX0_DUNSA</name>
<dbReference type="Proteomes" id="UP000815325">
    <property type="component" value="Unassembled WGS sequence"/>
</dbReference>
<proteinExistence type="predicted"/>
<keyword evidence="2" id="KW-1185">Reference proteome</keyword>